<reference evidence="1" key="1">
    <citation type="submission" date="2019-04" db="EMBL/GenBank/DDBJ databases">
        <title>Microbes associate with the intestines of laboratory mice.</title>
        <authorList>
            <person name="Navarre W."/>
            <person name="Wong E."/>
            <person name="Huang K."/>
            <person name="Tropini C."/>
            <person name="Ng K."/>
            <person name="Yu B."/>
        </authorList>
    </citation>
    <scope>NUCLEOTIDE SEQUENCE</scope>
    <source>
        <strain evidence="1">NM72_1-8</strain>
    </source>
</reference>
<organism evidence="1 2">
    <name type="scientific">Hominisplanchenecus murintestinalis</name>
    <dbReference type="NCBI Taxonomy" id="2941517"/>
    <lineage>
        <taxon>Bacteria</taxon>
        <taxon>Bacillati</taxon>
        <taxon>Bacillota</taxon>
        <taxon>Clostridia</taxon>
        <taxon>Lachnospirales</taxon>
        <taxon>Lachnospiraceae</taxon>
        <taxon>Hominisplanchenecus</taxon>
    </lineage>
</organism>
<gene>
    <name evidence="1" type="ORF">E5357_03390</name>
</gene>
<accession>A0AC61R1W3</accession>
<proteinExistence type="predicted"/>
<dbReference type="Proteomes" id="UP000307720">
    <property type="component" value="Unassembled WGS sequence"/>
</dbReference>
<evidence type="ECO:0000313" key="1">
    <source>
        <dbReference type="EMBL" id="TGY00076.1"/>
    </source>
</evidence>
<evidence type="ECO:0000313" key="2">
    <source>
        <dbReference type="Proteomes" id="UP000307720"/>
    </source>
</evidence>
<keyword evidence="2" id="KW-1185">Reference proteome</keyword>
<sequence>MAVKAIWILVWFLAVPFCTGLFVTGKMEEEKESFLLTMLCGYAGMFAVFEIMTVPMIFLRLSFSMLKYSYGAVILALAGISAVCERKRILPLIWGKIKKIREIPWTCLAAAVLIVLQIGVYAVGMSTDLDDSFYVGTATTAIETDTMYQYSAYTGNAVKSLPSRYVLSPFPVMLAFYSEAVGMSPAAVAHTVMPLFFIALAYGVYMLIGRRLFRGDMKATGMFLCFLSLIHIFSYYSVYTQGTFMLIRIWQGKAVLAALLLPAVFYFGMRVFQGESKSGDWMGLLLLMVSCSLVSSMGIMLAPVMLGIFGILYGLLKKQWKRLGLAVLCTLPCLVCAAVYIVL</sequence>
<protein>
    <submittedName>
        <fullName evidence="1">Uncharacterized protein</fullName>
    </submittedName>
</protein>
<dbReference type="EMBL" id="SRZB01000003">
    <property type="protein sequence ID" value="TGY00076.1"/>
    <property type="molecule type" value="Genomic_DNA"/>
</dbReference>
<name>A0AC61R1W3_9FIRM</name>
<comment type="caution">
    <text evidence="1">The sequence shown here is derived from an EMBL/GenBank/DDBJ whole genome shotgun (WGS) entry which is preliminary data.</text>
</comment>